<sequence length="117" mass="13032">MAGTWHNMSVKLTRTIAMPTRNVVLTDRQAALVDRLVKSGYYQNASEVLREGLRLIEREQAQTQAKIEALREAARIGIADVEMERIRTFASAEALRGHFASLAEDAFASGPESRDTQ</sequence>
<dbReference type="InterPro" id="IPR038296">
    <property type="entry name" value="ParD_sf"/>
</dbReference>
<evidence type="ECO:0008006" key="5">
    <source>
        <dbReference type="Google" id="ProtNLM"/>
    </source>
</evidence>
<dbReference type="CDD" id="cd22231">
    <property type="entry name" value="RHH_NikR_HicB-like"/>
    <property type="match status" value="1"/>
</dbReference>
<dbReference type="KEGG" id="brh:RBRH_01770"/>
<keyword evidence="3" id="KW-0614">Plasmid</keyword>
<dbReference type="Pfam" id="PF03693">
    <property type="entry name" value="ParD_antitoxin"/>
    <property type="match status" value="1"/>
</dbReference>
<evidence type="ECO:0000256" key="2">
    <source>
        <dbReference type="ARBA" id="ARBA00022649"/>
    </source>
</evidence>
<dbReference type="AlphaFoldDB" id="E5AW49"/>
<comment type="similarity">
    <text evidence="1">Belongs to the ParD antitoxin family.</text>
</comment>
<dbReference type="PANTHER" id="PTHR36582">
    <property type="entry name" value="ANTITOXIN PARD"/>
    <property type="match status" value="1"/>
</dbReference>
<keyword evidence="2" id="KW-1277">Toxin-antitoxin system</keyword>
<dbReference type="GO" id="GO:0006355">
    <property type="term" value="P:regulation of DNA-templated transcription"/>
    <property type="evidence" value="ECO:0007669"/>
    <property type="project" value="InterPro"/>
</dbReference>
<evidence type="ECO:0000313" key="3">
    <source>
        <dbReference type="EMBL" id="CBW77351.1"/>
    </source>
</evidence>
<reference key="1">
    <citation type="submission" date="2010-09" db="EMBL/GenBank/DDBJ databases">
        <title>Complete genome sequence of Burkholderia rhizoxinica, the endosymbiont of the phytopathogenic fungus Rhizopus microsporus.</title>
        <authorList>
            <person name="Lackner G."/>
            <person name="Moebius N."/>
            <person name="Partida-Martinez L.P."/>
            <person name="Hertweck C."/>
        </authorList>
    </citation>
    <scope>NUCLEOTIDE SEQUENCE</scope>
    <source>
        <strain>HKI 454</strain>
    </source>
</reference>
<dbReference type="Gene3D" id="6.10.10.120">
    <property type="entry name" value="Antitoxin ParD1-like"/>
    <property type="match status" value="1"/>
</dbReference>
<geneLocation type="plasmid" evidence="3 4">
    <name>pBRH02</name>
</geneLocation>
<reference evidence="3 4" key="2">
    <citation type="journal article" date="2011" name="J. Bacteriol.">
        <title>Complete genome sequence of Burkholderia rhizoxinica, an endosymbiont of Rhizopus microsporus.</title>
        <authorList>
            <person name="Lackner G."/>
            <person name="Moebius N."/>
            <person name="Partida-Martinez L."/>
            <person name="Hertweck C."/>
        </authorList>
    </citation>
    <scope>NUCLEOTIDE SEQUENCE [LARGE SCALE GENOMIC DNA]</scope>
    <source>
        <strain evidence="4">DSM 19002 / CIP 109453 / HKI 454</strain>
        <plasmid evidence="3 4">pBRH02</plasmid>
    </source>
</reference>
<dbReference type="PANTHER" id="PTHR36582:SF2">
    <property type="entry name" value="ANTITOXIN PARD"/>
    <property type="match status" value="1"/>
</dbReference>
<dbReference type="InterPro" id="IPR022789">
    <property type="entry name" value="ParD"/>
</dbReference>
<dbReference type="NCBIfam" id="TIGR02606">
    <property type="entry name" value="antidote_CC2985"/>
    <property type="match status" value="1"/>
</dbReference>
<dbReference type="Proteomes" id="UP000007437">
    <property type="component" value="Plasmid pBRH02"/>
</dbReference>
<accession>E5AW49</accession>
<evidence type="ECO:0000256" key="1">
    <source>
        <dbReference type="ARBA" id="ARBA00008580"/>
    </source>
</evidence>
<evidence type="ECO:0000313" key="4">
    <source>
        <dbReference type="Proteomes" id="UP000007437"/>
    </source>
</evidence>
<dbReference type="SUPFAM" id="SSF47598">
    <property type="entry name" value="Ribbon-helix-helix"/>
    <property type="match status" value="1"/>
</dbReference>
<dbReference type="HOGENOM" id="CLU_144805_1_1_4"/>
<protein>
    <recommendedName>
        <fullName evidence="5">Type II toxin-antitoxin system ParD family antitoxin</fullName>
    </recommendedName>
</protein>
<organism evidence="3 4">
    <name type="scientific">Mycetohabitans rhizoxinica (strain DSM 19002 / CIP 109453 / HKI 454)</name>
    <name type="common">Paraburkholderia rhizoxinica</name>
    <dbReference type="NCBI Taxonomy" id="882378"/>
    <lineage>
        <taxon>Bacteria</taxon>
        <taxon>Pseudomonadati</taxon>
        <taxon>Pseudomonadota</taxon>
        <taxon>Betaproteobacteria</taxon>
        <taxon>Burkholderiales</taxon>
        <taxon>Burkholderiaceae</taxon>
        <taxon>Mycetohabitans</taxon>
    </lineage>
</organism>
<dbReference type="InterPro" id="IPR010985">
    <property type="entry name" value="Ribbon_hlx_hlx"/>
</dbReference>
<dbReference type="EMBL" id="FR687361">
    <property type="protein sequence ID" value="CBW77351.1"/>
    <property type="molecule type" value="Genomic_DNA"/>
</dbReference>
<name>E5AW49_MYCRK</name>
<gene>
    <name evidence="3" type="ordered locus">RBRH_01770</name>
</gene>
<proteinExistence type="inferred from homology"/>